<protein>
    <recommendedName>
        <fullName evidence="5">Transmembrane protein</fullName>
    </recommendedName>
</protein>
<sequence>MSSPAGIPFQPSPAHPANAQVVDSAGSFAFWFGFVQSTGSLVMGLIVGTFTNIVWAGAYLIRALTFVLTGIYVVAAWPIARALVLLRFLLSPVTYTLSYVFAPVVSFVYFLGQLRPLYTYLGSAAFVGIVAGLVLKFASSNFFVVLRLDENANAEKSDDDQEEDVAEPSSSRAQLQHERPPKAPRQLRTISQPALLPSQTAYTSPAGLPPPIIKTEDAILTPQDDVWQWLEEFNPKQPAVAMEPDALDTAVLLQKQSSQPGGLLSLTILEESSSE</sequence>
<keyword evidence="2" id="KW-1133">Transmembrane helix</keyword>
<comment type="caution">
    <text evidence="3">The sequence shown here is derived from an EMBL/GenBank/DDBJ whole genome shotgun (WGS) entry which is preliminary data.</text>
</comment>
<evidence type="ECO:0000256" key="1">
    <source>
        <dbReference type="SAM" id="MobiDB-lite"/>
    </source>
</evidence>
<evidence type="ECO:0000256" key="2">
    <source>
        <dbReference type="SAM" id="Phobius"/>
    </source>
</evidence>
<feature type="transmembrane region" description="Helical" evidence="2">
    <location>
        <begin position="117"/>
        <end position="138"/>
    </location>
</feature>
<proteinExistence type="predicted"/>
<reference evidence="3 4" key="1">
    <citation type="submission" date="2024-01" db="EMBL/GenBank/DDBJ databases">
        <authorList>
            <person name="Allen C."/>
            <person name="Tagirdzhanova G."/>
        </authorList>
    </citation>
    <scope>NUCLEOTIDE SEQUENCE [LARGE SCALE GENOMIC DNA]</scope>
</reference>
<gene>
    <name evidence="3" type="ORF">SEUCBS140593_001461</name>
</gene>
<feature type="transmembrane region" description="Helical" evidence="2">
    <location>
        <begin position="89"/>
        <end position="111"/>
    </location>
</feature>
<feature type="transmembrane region" description="Helical" evidence="2">
    <location>
        <begin position="53"/>
        <end position="77"/>
    </location>
</feature>
<feature type="compositionally biased region" description="Acidic residues" evidence="1">
    <location>
        <begin position="157"/>
        <end position="166"/>
    </location>
</feature>
<keyword evidence="4" id="KW-1185">Reference proteome</keyword>
<dbReference type="EMBL" id="CAWUHD010000009">
    <property type="protein sequence ID" value="CAK7212311.1"/>
    <property type="molecule type" value="Genomic_DNA"/>
</dbReference>
<keyword evidence="2" id="KW-0472">Membrane</keyword>
<feature type="transmembrane region" description="Helical" evidence="2">
    <location>
        <begin position="28"/>
        <end position="47"/>
    </location>
</feature>
<evidence type="ECO:0000313" key="4">
    <source>
        <dbReference type="Proteomes" id="UP001642482"/>
    </source>
</evidence>
<name>A0ABP0AYG5_9PEZI</name>
<keyword evidence="2" id="KW-0812">Transmembrane</keyword>
<feature type="region of interest" description="Disordered" evidence="1">
    <location>
        <begin position="155"/>
        <end position="189"/>
    </location>
</feature>
<dbReference type="Proteomes" id="UP001642482">
    <property type="component" value="Unassembled WGS sequence"/>
</dbReference>
<accession>A0ABP0AYG5</accession>
<organism evidence="3 4">
    <name type="scientific">Sporothrix eucalyptigena</name>
    <dbReference type="NCBI Taxonomy" id="1812306"/>
    <lineage>
        <taxon>Eukaryota</taxon>
        <taxon>Fungi</taxon>
        <taxon>Dikarya</taxon>
        <taxon>Ascomycota</taxon>
        <taxon>Pezizomycotina</taxon>
        <taxon>Sordariomycetes</taxon>
        <taxon>Sordariomycetidae</taxon>
        <taxon>Ophiostomatales</taxon>
        <taxon>Ophiostomataceae</taxon>
        <taxon>Sporothrix</taxon>
    </lineage>
</organism>
<evidence type="ECO:0008006" key="5">
    <source>
        <dbReference type="Google" id="ProtNLM"/>
    </source>
</evidence>
<evidence type="ECO:0000313" key="3">
    <source>
        <dbReference type="EMBL" id="CAK7212311.1"/>
    </source>
</evidence>